<gene>
    <name evidence="2" type="ORF">ALAG00032_LOCUS9710</name>
</gene>
<feature type="chain" id="PRO_5030775174" description="Sulfotransferase domain-containing protein" evidence="1">
    <location>
        <begin position="17"/>
        <end position="446"/>
    </location>
</feature>
<name>A0A7S3NNJ7_9STRA</name>
<evidence type="ECO:0008006" key="3">
    <source>
        <dbReference type="Google" id="ProtNLM"/>
    </source>
</evidence>
<dbReference type="GO" id="GO:0016020">
    <property type="term" value="C:membrane"/>
    <property type="evidence" value="ECO:0007669"/>
    <property type="project" value="InterPro"/>
</dbReference>
<dbReference type="EMBL" id="HBIJ01014505">
    <property type="protein sequence ID" value="CAE0368947.1"/>
    <property type="molecule type" value="Transcribed_RNA"/>
</dbReference>
<dbReference type="InterPro" id="IPR005331">
    <property type="entry name" value="Sulfotransferase"/>
</dbReference>
<keyword evidence="1" id="KW-0732">Signal</keyword>
<dbReference type="Pfam" id="PF03567">
    <property type="entry name" value="Sulfotransfer_2"/>
    <property type="match status" value="1"/>
</dbReference>
<evidence type="ECO:0000256" key="1">
    <source>
        <dbReference type="SAM" id="SignalP"/>
    </source>
</evidence>
<dbReference type="AlphaFoldDB" id="A0A7S3NNJ7"/>
<reference evidence="2" key="1">
    <citation type="submission" date="2021-01" db="EMBL/GenBank/DDBJ databases">
        <authorList>
            <person name="Corre E."/>
            <person name="Pelletier E."/>
            <person name="Niang G."/>
            <person name="Scheremetjew M."/>
            <person name="Finn R."/>
            <person name="Kale V."/>
            <person name="Holt S."/>
            <person name="Cochrane G."/>
            <person name="Meng A."/>
            <person name="Brown T."/>
            <person name="Cohen L."/>
        </authorList>
    </citation>
    <scope>NUCLEOTIDE SEQUENCE</scope>
    <source>
        <strain evidence="2">CCMP1510</strain>
    </source>
</reference>
<evidence type="ECO:0000313" key="2">
    <source>
        <dbReference type="EMBL" id="CAE0368947.1"/>
    </source>
</evidence>
<organism evidence="2">
    <name type="scientific">Aureoumbra lagunensis</name>
    <dbReference type="NCBI Taxonomy" id="44058"/>
    <lineage>
        <taxon>Eukaryota</taxon>
        <taxon>Sar</taxon>
        <taxon>Stramenopiles</taxon>
        <taxon>Ochrophyta</taxon>
        <taxon>Pelagophyceae</taxon>
        <taxon>Pelagomonadales</taxon>
        <taxon>Aureoumbra</taxon>
    </lineage>
</organism>
<dbReference type="GO" id="GO:0008146">
    <property type="term" value="F:sulfotransferase activity"/>
    <property type="evidence" value="ECO:0007669"/>
    <property type="project" value="InterPro"/>
</dbReference>
<protein>
    <recommendedName>
        <fullName evidence="3">Sulfotransferase domain-containing protein</fullName>
    </recommendedName>
</protein>
<sequence length="446" mass="51345">MYRFLLVILFTSTNEGFESTREEDESDRFSWPRGCLNFWGPMLPPSANYARRRLINHGEILTGIELPVSLTNSSPNVMSHAAIHEKTHNSENDYYVPLTHECFPSVLNMDSEKKARLEAQAIDYFPPHDRGTPSEFLSVAKNITIRSKCRQLPRDFTMSAVVNPKRRTVYIENLKSGSSLLEGHQHGKWGRNDCAPTHKKIAGACLHRIIQDVCPNATPPCFQPFRQSPKVQISDIPDEIMNNYLVFSFTRDPLARALSSWAEIPATYKPFIDVIEGTDPKLRQNPGLNPHWFNQINFLTRRTKSGKRLRIDFLGRLETFDHDWFRLLPAIHPDHRLEPPEQRIKRILSENVTLPETHVKAKHVRAGKNQSSLHFHLPTTPKKTLENLKNSKNPGQLERYKHGSKIIPWTAYHIVLLCRRYIQDFICLQRNIPRICIDNADLVLGG</sequence>
<proteinExistence type="predicted"/>
<accession>A0A7S3NNJ7</accession>
<feature type="signal peptide" evidence="1">
    <location>
        <begin position="1"/>
        <end position="16"/>
    </location>
</feature>